<dbReference type="HOGENOM" id="CLU_2094623_0_0_10"/>
<reference evidence="1 2" key="1">
    <citation type="submission" date="2011-12" db="EMBL/GenBank/DDBJ databases">
        <title>The Genome Sequence of Prevotella maculosa OT 289.</title>
        <authorList>
            <consortium name="The Broad Institute Genome Sequencing Platform"/>
            <person name="Earl A."/>
            <person name="Ward D."/>
            <person name="Feldgarden M."/>
            <person name="Gevers D."/>
            <person name="Izard J."/>
            <person name="Blanton J.M."/>
            <person name="Mathney J."/>
            <person name="Tanner A.C."/>
            <person name="Dewhirst F.E."/>
            <person name="Young S.K."/>
            <person name="Zeng Q."/>
            <person name="Gargeya S."/>
            <person name="Fitzgerald M."/>
            <person name="Haas B."/>
            <person name="Abouelleil A."/>
            <person name="Alvarado L."/>
            <person name="Arachchi H.M."/>
            <person name="Berlin A."/>
            <person name="Chapman S.B."/>
            <person name="Gearin G."/>
            <person name="Goldberg J."/>
            <person name="Griggs A."/>
            <person name="Gujja S."/>
            <person name="Hansen M."/>
            <person name="Heiman D."/>
            <person name="Howarth C."/>
            <person name="Larimer J."/>
            <person name="Lui A."/>
            <person name="MacDonald P.J.P."/>
            <person name="McCowen C."/>
            <person name="Montmayeur A."/>
            <person name="Murphy C."/>
            <person name="Neiman D."/>
            <person name="Pearson M."/>
            <person name="Priest M."/>
            <person name="Roberts A."/>
            <person name="Saif S."/>
            <person name="Shea T."/>
            <person name="Sisk P."/>
            <person name="Stolte C."/>
            <person name="Sykes S."/>
            <person name="Wortman J."/>
            <person name="Nusbaum C."/>
            <person name="Birren B."/>
        </authorList>
    </citation>
    <scope>NUCLEOTIDE SEQUENCE [LARGE SCALE GENOMIC DNA]</scope>
    <source>
        <strain evidence="1 2">OT 289</strain>
    </source>
</reference>
<gene>
    <name evidence="1" type="ORF">HMPREF9944_01176</name>
</gene>
<accession>H1HLY2</accession>
<sequence length="116" mass="12620">MKHTVPRTWNAQFHIDETAVELLVDRKPVTGGVATAHKKGRQQTPLRVSCCLPYRVTRLSCRAGVKGQSNVFSCSATSSLMRFANASIVIVACSPPPCLRMETRPSAASFSPTITM</sequence>
<proteinExistence type="predicted"/>
<evidence type="ECO:0000313" key="1">
    <source>
        <dbReference type="EMBL" id="EHO71320.1"/>
    </source>
</evidence>
<dbReference type="AlphaFoldDB" id="H1HLY2"/>
<dbReference type="STRING" id="999422.HMPREF9944_01176"/>
<evidence type="ECO:0000313" key="2">
    <source>
        <dbReference type="Proteomes" id="UP000003167"/>
    </source>
</evidence>
<organism evidence="1 2">
    <name type="scientific">Segatella maculosa OT 289</name>
    <dbReference type="NCBI Taxonomy" id="999422"/>
    <lineage>
        <taxon>Bacteria</taxon>
        <taxon>Pseudomonadati</taxon>
        <taxon>Bacteroidota</taxon>
        <taxon>Bacteroidia</taxon>
        <taxon>Bacteroidales</taxon>
        <taxon>Prevotellaceae</taxon>
        <taxon>Segatella</taxon>
    </lineage>
</organism>
<comment type="caution">
    <text evidence="1">The sequence shown here is derived from an EMBL/GenBank/DDBJ whole genome shotgun (WGS) entry which is preliminary data.</text>
</comment>
<keyword evidence="2" id="KW-1185">Reference proteome</keyword>
<protein>
    <submittedName>
        <fullName evidence="1">Uncharacterized protein</fullName>
    </submittedName>
</protein>
<name>H1HLY2_9BACT</name>
<dbReference type="EMBL" id="AGEK01000021">
    <property type="protein sequence ID" value="EHO71320.1"/>
    <property type="molecule type" value="Genomic_DNA"/>
</dbReference>
<dbReference type="Proteomes" id="UP000003167">
    <property type="component" value="Unassembled WGS sequence"/>
</dbReference>